<sequence>MNMTPNFWAEMIGVVEGFILPEIVITVILAVIAALSGGTLAPWLVTRIATFTTRLTTRAGKLATEAVDLANIQVARCLGVIVDIINAFRASIAALGKIGCGLHKTMSDMVEIAANGTLRTNPRAGKDEFLDENGTWRLVDSPDTHKPARPHC</sequence>
<name>A0ABX2IXQ6_9RHOB</name>
<keyword evidence="3" id="KW-1185">Reference proteome</keyword>
<protein>
    <submittedName>
        <fullName evidence="2">Uncharacterized protein</fullName>
    </submittedName>
</protein>
<dbReference type="RefSeq" id="WP_174138116.1">
    <property type="nucleotide sequence ID" value="NZ_JABUFE010000005.1"/>
</dbReference>
<dbReference type="EMBL" id="JABUFE010000005">
    <property type="protein sequence ID" value="NSX55266.1"/>
    <property type="molecule type" value="Genomic_DNA"/>
</dbReference>
<evidence type="ECO:0000313" key="3">
    <source>
        <dbReference type="Proteomes" id="UP000777935"/>
    </source>
</evidence>
<evidence type="ECO:0000313" key="2">
    <source>
        <dbReference type="EMBL" id="NSX55266.1"/>
    </source>
</evidence>
<organism evidence="2 3">
    <name type="scientific">Parasulfitobacter algicola</name>
    <dbReference type="NCBI Taxonomy" id="2614809"/>
    <lineage>
        <taxon>Bacteria</taxon>
        <taxon>Pseudomonadati</taxon>
        <taxon>Pseudomonadota</taxon>
        <taxon>Alphaproteobacteria</taxon>
        <taxon>Rhodobacterales</taxon>
        <taxon>Roseobacteraceae</taxon>
        <taxon>Parasulfitobacter</taxon>
    </lineage>
</organism>
<dbReference type="Proteomes" id="UP000777935">
    <property type="component" value="Unassembled WGS sequence"/>
</dbReference>
<feature type="transmembrane region" description="Helical" evidence="1">
    <location>
        <begin position="23"/>
        <end position="45"/>
    </location>
</feature>
<evidence type="ECO:0000256" key="1">
    <source>
        <dbReference type="SAM" id="Phobius"/>
    </source>
</evidence>
<keyword evidence="1" id="KW-0472">Membrane</keyword>
<gene>
    <name evidence="2" type="ORF">HRQ87_10670</name>
</gene>
<accession>A0ABX2IXQ6</accession>
<keyword evidence="1" id="KW-0812">Transmembrane</keyword>
<keyword evidence="1" id="KW-1133">Transmembrane helix</keyword>
<comment type="caution">
    <text evidence="2">The sequence shown here is derived from an EMBL/GenBank/DDBJ whole genome shotgun (WGS) entry which is preliminary data.</text>
</comment>
<proteinExistence type="predicted"/>
<reference evidence="2 3" key="1">
    <citation type="submission" date="2020-06" db="EMBL/GenBank/DDBJ databases">
        <title>Sulfitobacter algicola sp. nov., isolated from green algae.</title>
        <authorList>
            <person name="Wang C."/>
        </authorList>
    </citation>
    <scope>NUCLEOTIDE SEQUENCE [LARGE SCALE GENOMIC DNA]</scope>
    <source>
        <strain evidence="2 3">1151</strain>
    </source>
</reference>